<dbReference type="Proteomes" id="UP000294963">
    <property type="component" value="Unassembled WGS sequence"/>
</dbReference>
<evidence type="ECO:0008006" key="3">
    <source>
        <dbReference type="Google" id="ProtNLM"/>
    </source>
</evidence>
<gene>
    <name evidence="1" type="ORF">EC844_13520</name>
</gene>
<sequence>MSKVNSTILRPLALTGLVSLLAACGGEKAKINENPDQGVVTSSNGCLVSDEKCQSFIIDYPVQGINFECSSDTLNKFVTEFEGNVARGGCPSKDKVTFYIQGSTSDKRISLGTIDLEKHNPLFMKLQPTQISLLNIAAAMTGKEAQKDNVEDETYKVMVGLIRMFQAIGVSAPHSISVAGDLQPVELDKALKDDLSKLEASVDVKSFVDGSYVEKLAPWVKISDIEEATAVQVASNLLNLSNVNIYSANFMPIFEDGLVDIGGFFGKSILGNGNESIANLYLLTTRQGYTMGYAVQWTGVPKLPEDTPANDWSKVQRIRLLTQVEPKTIFAAPTTGWVNPITKQIAQPLNLLSAANSNDRLELYQGKFLSGHTIAGNEYLYKKLSGDTKAPEDKKVYGAWRQQLGNDQLTGAIDLYKRSPATYLDNRVFLTNNTVKAGSKYIFPLYANLTLDFGKATELKKETISIVIDENGDIRTNMSNNGTNPMVSDQCSVITDQANYIDNLGVKQYRIGTTGAANHSEVDKSITIRMILSNPAFGNLDGTLVGLNENLVTLPSEGGAATSTVAGGVRINLQNLIVSQSTEYGINITGWEGAYATPARWVNMKGVMQEVFNSQNKDNLSPAQIELAKRQGGGIAIELPKCYQIKTKV</sequence>
<keyword evidence="2" id="KW-1185">Reference proteome</keyword>
<dbReference type="EMBL" id="SLVJ01000035">
    <property type="protein sequence ID" value="TCM60234.1"/>
    <property type="molecule type" value="Genomic_DNA"/>
</dbReference>
<proteinExistence type="predicted"/>
<accession>A0A4R1X9M3</accession>
<reference evidence="1 2" key="1">
    <citation type="submission" date="2019-03" db="EMBL/GenBank/DDBJ databases">
        <title>Genomic analyses of the natural microbiome of Caenorhabditis elegans.</title>
        <authorList>
            <person name="Samuel B."/>
        </authorList>
    </citation>
    <scope>NUCLEOTIDE SEQUENCE [LARGE SCALE GENOMIC DNA]</scope>
    <source>
        <strain evidence="1 2">JUb89</strain>
    </source>
</reference>
<dbReference type="OrthoDB" id="6712396at2"/>
<evidence type="ECO:0000313" key="1">
    <source>
        <dbReference type="EMBL" id="TCM60234.1"/>
    </source>
</evidence>
<protein>
    <recommendedName>
        <fullName evidence="3">Protein FilF</fullName>
    </recommendedName>
</protein>
<dbReference type="PROSITE" id="PS51257">
    <property type="entry name" value="PROKAR_LIPOPROTEIN"/>
    <property type="match status" value="1"/>
</dbReference>
<name>A0A4R1X9M3_ACICA</name>
<organism evidence="1 2">
    <name type="scientific">Acinetobacter calcoaceticus</name>
    <dbReference type="NCBI Taxonomy" id="471"/>
    <lineage>
        <taxon>Bacteria</taxon>
        <taxon>Pseudomonadati</taxon>
        <taxon>Pseudomonadota</taxon>
        <taxon>Gammaproteobacteria</taxon>
        <taxon>Moraxellales</taxon>
        <taxon>Moraxellaceae</taxon>
        <taxon>Acinetobacter</taxon>
        <taxon>Acinetobacter calcoaceticus/baumannii complex</taxon>
    </lineage>
</organism>
<evidence type="ECO:0000313" key="2">
    <source>
        <dbReference type="Proteomes" id="UP000294963"/>
    </source>
</evidence>
<comment type="caution">
    <text evidence="1">The sequence shown here is derived from an EMBL/GenBank/DDBJ whole genome shotgun (WGS) entry which is preliminary data.</text>
</comment>
<dbReference type="AlphaFoldDB" id="A0A4R1X9M3"/>